<dbReference type="KEGG" id="lmat:92513671"/>
<dbReference type="Proteomes" id="UP000673552">
    <property type="component" value="Unassembled WGS sequence"/>
</dbReference>
<evidence type="ECO:0000313" key="1">
    <source>
        <dbReference type="EMBL" id="KAG5472227.1"/>
    </source>
</evidence>
<dbReference type="AlphaFoldDB" id="A0A836FZJ9"/>
<protein>
    <submittedName>
        <fullName evidence="1">Uncharacterized protein</fullName>
    </submittedName>
</protein>
<gene>
    <name evidence="1" type="ORF">LSCM1_03624</name>
</gene>
<reference evidence="2" key="1">
    <citation type="journal article" date="2021" name="Microbiol. Resour. Announc.">
        <title>LGAAP: Leishmaniinae Genome Assembly and Annotation Pipeline.</title>
        <authorList>
            <person name="Almutairi H."/>
            <person name="Urbaniak M.D."/>
            <person name="Bates M.D."/>
            <person name="Jariyapan N."/>
            <person name="Kwakye-Nuako G."/>
            <person name="Thomaz-Soccol V."/>
            <person name="Al-Salem W.S."/>
            <person name="Dillon R.J."/>
            <person name="Bates P.A."/>
            <person name="Gatherer D."/>
        </authorList>
    </citation>
    <scope>NUCLEOTIDE SEQUENCE [LARGE SCALE GENOMIC DNA]</scope>
</reference>
<keyword evidence="2" id="KW-1185">Reference proteome</keyword>
<comment type="caution">
    <text evidence="1">The sequence shown here is derived from an EMBL/GenBank/DDBJ whole genome shotgun (WGS) entry which is preliminary data.</text>
</comment>
<dbReference type="RefSeq" id="XP_067176527.1">
    <property type="nucleotide sequence ID" value="XM_067321159.1"/>
</dbReference>
<sequence length="54" mass="6457">MWEPSTRGQRDSVMRRFHELVEPWNLPLVKASPALLVRSHNLEPPRVVQRARRR</sequence>
<evidence type="ECO:0000313" key="2">
    <source>
        <dbReference type="Proteomes" id="UP000673552"/>
    </source>
</evidence>
<dbReference type="GeneID" id="92513671"/>
<proteinExistence type="predicted"/>
<organism evidence="1 2">
    <name type="scientific">Leishmania martiniquensis</name>
    <dbReference type="NCBI Taxonomy" id="1580590"/>
    <lineage>
        <taxon>Eukaryota</taxon>
        <taxon>Discoba</taxon>
        <taxon>Euglenozoa</taxon>
        <taxon>Kinetoplastea</taxon>
        <taxon>Metakinetoplastina</taxon>
        <taxon>Trypanosomatida</taxon>
        <taxon>Trypanosomatidae</taxon>
        <taxon>Leishmaniinae</taxon>
        <taxon>Leishmania</taxon>
    </lineage>
</organism>
<name>A0A836FZJ9_9TRYP</name>
<accession>A0A836FZJ9</accession>
<dbReference type="EMBL" id="JAFEUZ010000030">
    <property type="protein sequence ID" value="KAG5472227.1"/>
    <property type="molecule type" value="Genomic_DNA"/>
</dbReference>
<reference evidence="2" key="2">
    <citation type="journal article" date="2021" name="Sci. Data">
        <title>Chromosome-scale genome sequencing, assembly and annotation of six genomes from subfamily Leishmaniinae.</title>
        <authorList>
            <person name="Almutairi H."/>
            <person name="Urbaniak M.D."/>
            <person name="Bates M.D."/>
            <person name="Jariyapan N."/>
            <person name="Kwakye-Nuako G."/>
            <person name="Thomaz Soccol V."/>
            <person name="Al-Salem W.S."/>
            <person name="Dillon R.J."/>
            <person name="Bates P.A."/>
            <person name="Gatherer D."/>
        </authorList>
    </citation>
    <scope>NUCLEOTIDE SEQUENCE [LARGE SCALE GENOMIC DNA]</scope>
</reference>